<feature type="transmembrane region" description="Helical" evidence="8">
    <location>
        <begin position="347"/>
        <end position="367"/>
    </location>
</feature>
<dbReference type="GO" id="GO:0015087">
    <property type="term" value="F:cobalt ion transmembrane transporter activity"/>
    <property type="evidence" value="ECO:0007669"/>
    <property type="project" value="UniProtKB-UniRule"/>
</dbReference>
<dbReference type="Gene3D" id="1.20.58.340">
    <property type="entry name" value="Magnesium transport protein CorA, transmembrane region"/>
    <property type="match status" value="2"/>
</dbReference>
<dbReference type="EMBL" id="LT629745">
    <property type="protein sequence ID" value="SDS33796.1"/>
    <property type="molecule type" value="Genomic_DNA"/>
</dbReference>
<evidence type="ECO:0000256" key="1">
    <source>
        <dbReference type="ARBA" id="ARBA00004651"/>
    </source>
</evidence>
<keyword evidence="3 8" id="KW-0813">Transport</keyword>
<keyword evidence="8" id="KW-0406">Ion transport</keyword>
<dbReference type="PANTHER" id="PTHR46494">
    <property type="entry name" value="CORA FAMILY METAL ION TRANSPORTER (EUROFUNG)"/>
    <property type="match status" value="1"/>
</dbReference>
<evidence type="ECO:0000256" key="7">
    <source>
        <dbReference type="ARBA" id="ARBA00023136"/>
    </source>
</evidence>
<gene>
    <name evidence="8" type="primary">corA</name>
    <name evidence="9" type="ORF">SAMN04488552_2854</name>
</gene>
<dbReference type="NCBIfam" id="TIGR00383">
    <property type="entry name" value="corA"/>
    <property type="match status" value="1"/>
</dbReference>
<dbReference type="AlphaFoldDB" id="A0A1H1RE22"/>
<keyword evidence="10" id="KW-1185">Reference proteome</keyword>
<dbReference type="SUPFAM" id="SSF143865">
    <property type="entry name" value="CorA soluble domain-like"/>
    <property type="match status" value="1"/>
</dbReference>
<keyword evidence="4 8" id="KW-1003">Cell membrane</keyword>
<dbReference type="InterPro" id="IPR045861">
    <property type="entry name" value="CorA_cytoplasmic_dom"/>
</dbReference>
<dbReference type="GO" id="GO:0005886">
    <property type="term" value="C:plasma membrane"/>
    <property type="evidence" value="ECO:0007669"/>
    <property type="project" value="UniProtKB-SubCell"/>
</dbReference>
<reference evidence="9 10" key="1">
    <citation type="submission" date="2016-10" db="EMBL/GenBank/DDBJ databases">
        <authorList>
            <person name="Varghese N."/>
            <person name="Submissions S."/>
        </authorList>
    </citation>
    <scope>NUCLEOTIDE SEQUENCE [LARGE SCALE GENOMIC DNA]</scope>
    <source>
        <strain evidence="9 10">Mar_2010_102</strain>
    </source>
</reference>
<dbReference type="CDD" id="cd12828">
    <property type="entry name" value="TmCorA-like_1"/>
    <property type="match status" value="1"/>
</dbReference>
<protein>
    <recommendedName>
        <fullName evidence="8">Magnesium transport protein CorA</fullName>
    </recommendedName>
</protein>
<comment type="similarity">
    <text evidence="2 8">Belongs to the CorA metal ion transporter (MIT) (TC 1.A.35) family.</text>
</comment>
<proteinExistence type="inferred from homology"/>
<dbReference type="GO" id="GO:0015095">
    <property type="term" value="F:magnesium ion transmembrane transporter activity"/>
    <property type="evidence" value="ECO:0007669"/>
    <property type="project" value="UniProtKB-UniRule"/>
</dbReference>
<evidence type="ECO:0000313" key="9">
    <source>
        <dbReference type="EMBL" id="SDS33796.1"/>
    </source>
</evidence>
<dbReference type="GO" id="GO:0050897">
    <property type="term" value="F:cobalt ion binding"/>
    <property type="evidence" value="ECO:0007669"/>
    <property type="project" value="TreeGrafter"/>
</dbReference>
<comment type="function">
    <text evidence="8">Mediates influx of magnesium ions.</text>
</comment>
<keyword evidence="8" id="KW-0460">Magnesium</keyword>
<keyword evidence="6 8" id="KW-1133">Transmembrane helix</keyword>
<keyword evidence="7 8" id="KW-0472">Membrane</keyword>
<dbReference type="PANTHER" id="PTHR46494:SF1">
    <property type="entry name" value="CORA FAMILY METAL ION TRANSPORTER (EUROFUNG)"/>
    <property type="match status" value="1"/>
</dbReference>
<evidence type="ECO:0000313" key="10">
    <source>
        <dbReference type="Proteomes" id="UP000198858"/>
    </source>
</evidence>
<evidence type="ECO:0000256" key="4">
    <source>
        <dbReference type="ARBA" id="ARBA00022475"/>
    </source>
</evidence>
<name>A0A1H1RE22_9FLAO</name>
<evidence type="ECO:0000256" key="2">
    <source>
        <dbReference type="ARBA" id="ARBA00009765"/>
    </source>
</evidence>
<keyword evidence="5 8" id="KW-0812">Transmembrane</keyword>
<dbReference type="FunFam" id="1.20.58.340:FF:000012">
    <property type="entry name" value="Magnesium transport protein CorA"/>
    <property type="match status" value="1"/>
</dbReference>
<dbReference type="GO" id="GO:0000287">
    <property type="term" value="F:magnesium ion binding"/>
    <property type="evidence" value="ECO:0007669"/>
    <property type="project" value="TreeGrafter"/>
</dbReference>
<dbReference type="InterPro" id="IPR045863">
    <property type="entry name" value="CorA_TM1_TM2"/>
</dbReference>
<dbReference type="SUPFAM" id="SSF144083">
    <property type="entry name" value="Magnesium transport protein CorA, transmembrane region"/>
    <property type="match status" value="1"/>
</dbReference>
<evidence type="ECO:0000256" key="8">
    <source>
        <dbReference type="RuleBase" id="RU362010"/>
    </source>
</evidence>
<evidence type="ECO:0000256" key="3">
    <source>
        <dbReference type="ARBA" id="ARBA00022448"/>
    </source>
</evidence>
<evidence type="ECO:0000256" key="5">
    <source>
        <dbReference type="ARBA" id="ARBA00022692"/>
    </source>
</evidence>
<comment type="subcellular location">
    <subcellularLocation>
        <location evidence="1">Cell membrane</location>
        <topology evidence="1">Multi-pass membrane protein</topology>
    </subcellularLocation>
    <subcellularLocation>
        <location evidence="8">Membrane</location>
        <topology evidence="8">Multi-pass membrane protein</topology>
    </subcellularLocation>
</comment>
<sequence>MRIILTFIKIIILSMAKRRKLMLRRPKTTKSANQIPGTMTYVGNKESSETKLDVIDYNAERYERFSSTTPEDAFRFVDEKSVTWFNIDGLSNIEEIEKLGDYYELHPLVMEDIVNTGQRPKIEEYQDYLFIVAKMLYYKNGEIENEHLSMIVGKNYVLTFQESDGDVFDPIRERIETAKGRIRTRSADYLMFALLDSIIDNYFLVIDDMSDRIEALEESLFTSRPSDDITYEIQDLKRNILRIRRAVFPLREVISRLEKMDSELIDTHTGNFIRDLYDHIIQISENIDIYREMIWGLMDMYMTTISNKMNEVMKVLTIMASIFIPLTFIAGIYGMNFEYIPELQWKYSYFVLWGVMIIVFLLMLYYFKRKKWL</sequence>
<organism evidence="9 10">
    <name type="scientific">Christiangramia echinicola</name>
    <dbReference type="NCBI Taxonomy" id="279359"/>
    <lineage>
        <taxon>Bacteria</taxon>
        <taxon>Pseudomonadati</taxon>
        <taxon>Bacteroidota</taxon>
        <taxon>Flavobacteriia</taxon>
        <taxon>Flavobacteriales</taxon>
        <taxon>Flavobacteriaceae</taxon>
        <taxon>Christiangramia</taxon>
    </lineage>
</organism>
<dbReference type="InterPro" id="IPR002523">
    <property type="entry name" value="MgTranspt_CorA/ZnTranspt_ZntB"/>
</dbReference>
<evidence type="ECO:0000256" key="6">
    <source>
        <dbReference type="ARBA" id="ARBA00022989"/>
    </source>
</evidence>
<dbReference type="Gene3D" id="3.30.460.20">
    <property type="entry name" value="CorA soluble domain-like"/>
    <property type="match status" value="1"/>
</dbReference>
<dbReference type="Pfam" id="PF01544">
    <property type="entry name" value="CorA"/>
    <property type="match status" value="1"/>
</dbReference>
<dbReference type="Proteomes" id="UP000198858">
    <property type="component" value="Chromosome I"/>
</dbReference>
<dbReference type="InterPro" id="IPR004488">
    <property type="entry name" value="Mg/Co-transport_prot_CorA"/>
</dbReference>
<accession>A0A1H1RE22</accession>
<feature type="transmembrane region" description="Helical" evidence="8">
    <location>
        <begin position="315"/>
        <end position="335"/>
    </location>
</feature>
<dbReference type="STRING" id="1250231.SAMN04488552_2854"/>